<evidence type="ECO:0000259" key="4">
    <source>
        <dbReference type="Pfam" id="PF02582"/>
    </source>
</evidence>
<protein>
    <recommendedName>
        <fullName evidence="4">DUF155 domain-containing protein</fullName>
    </recommendedName>
</protein>
<name>A0A2S4PS95_9PEZI</name>
<dbReference type="PANTHER" id="PTHR16255:SF4">
    <property type="entry name" value="SPORULATION PROTEIN RMD8"/>
    <property type="match status" value="1"/>
</dbReference>
<evidence type="ECO:0000256" key="1">
    <source>
        <dbReference type="ARBA" id="ARBA00008306"/>
    </source>
</evidence>
<evidence type="ECO:0000313" key="6">
    <source>
        <dbReference type="Proteomes" id="UP000237438"/>
    </source>
</evidence>
<sequence>MAKTFIGKKVPSVLVTDSRDRSQESANIINPQRSGLNGNRVVRRSISTRFISVDDVLQHASEIPSGQPRSIPTRRKVTRKRGSGLLGLVVAAQNVPGRSTRVTEKLVLIPETIPAGYDSDEENTPLNSDLAEDEDGPLNDVERDILKKRGGVRGKSYAERLPKAKRTEKLARVTAYCTAQGYKTKATAAFIKTAHGARTKLYDDCLYTIYHLPLLPGVEGIRIRSSPIFKSPGGKEVLDEEIERNEQRDHHEDYFEDGDRYVVGNSDNSLRDDNGEDKLYREEDRQVTNGHKVFALTGKRDSANSIASDALSFAEMFVFSYGVVVFWNFREKQEKDILADLTFSNHEKTNSLVTRPLEQDDYEKEEFHFEYSPYVKRPRVFNDMITLRSGDHMIKLTMSHAIAQSTKLSLFEEQMNYTMFNAQHIPKHLALTGQLGLSRSQVVKILGKLFKTSNILDVPNFFWDSEPTLHPLYLAIREYLEITPRIKVLNERCKVFLELAEILSDSIADTKMSKITWIIISLIIISICVTVMEVGLRSVIFKRSRTRDKNQFNHETQNWTRSQFTTQQLMDICGSGVLGMTFAG</sequence>
<proteinExistence type="inferred from homology"/>
<dbReference type="GO" id="GO:0005739">
    <property type="term" value="C:mitochondrion"/>
    <property type="evidence" value="ECO:0007669"/>
    <property type="project" value="UniProtKB-ARBA"/>
</dbReference>
<evidence type="ECO:0000256" key="3">
    <source>
        <dbReference type="SAM" id="Phobius"/>
    </source>
</evidence>
<feature type="domain" description="DUF155" evidence="4">
    <location>
        <begin position="316"/>
        <end position="490"/>
    </location>
</feature>
<feature type="transmembrane region" description="Helical" evidence="3">
    <location>
        <begin position="515"/>
        <end position="536"/>
    </location>
</feature>
<dbReference type="EMBL" id="PEDP01000819">
    <property type="protein sequence ID" value="POS84886.1"/>
    <property type="molecule type" value="Genomic_DNA"/>
</dbReference>
<dbReference type="InterPro" id="IPR051624">
    <property type="entry name" value="RMD1/Sad1-interacting"/>
</dbReference>
<dbReference type="Proteomes" id="UP000237438">
    <property type="component" value="Unassembled WGS sequence"/>
</dbReference>
<evidence type="ECO:0000256" key="2">
    <source>
        <dbReference type="SAM" id="MobiDB-lite"/>
    </source>
</evidence>
<dbReference type="AlphaFoldDB" id="A0A2S4PS95"/>
<dbReference type="PANTHER" id="PTHR16255">
    <property type="entry name" value="REQUIRED FOR MEIOTIC NUCLEAR DIVISION PROTEIN 1 HOMOLOG"/>
    <property type="match status" value="1"/>
</dbReference>
<keyword evidence="3" id="KW-0812">Transmembrane</keyword>
<gene>
    <name evidence="5" type="ORF">EPUL_005902</name>
</gene>
<dbReference type="InterPro" id="IPR003734">
    <property type="entry name" value="DUF155"/>
</dbReference>
<dbReference type="OrthoDB" id="18302at2759"/>
<comment type="similarity">
    <text evidence="1">Belongs to the RMD1/sif2 family.</text>
</comment>
<feature type="non-terminal residue" evidence="5">
    <location>
        <position position="584"/>
    </location>
</feature>
<dbReference type="Pfam" id="PF02582">
    <property type="entry name" value="DUF155"/>
    <property type="match status" value="1"/>
</dbReference>
<evidence type="ECO:0000313" key="5">
    <source>
        <dbReference type="EMBL" id="POS84886.1"/>
    </source>
</evidence>
<accession>A0A2S4PS95</accession>
<organism evidence="5 6">
    <name type="scientific">Erysiphe pulchra</name>
    <dbReference type="NCBI Taxonomy" id="225359"/>
    <lineage>
        <taxon>Eukaryota</taxon>
        <taxon>Fungi</taxon>
        <taxon>Dikarya</taxon>
        <taxon>Ascomycota</taxon>
        <taxon>Pezizomycotina</taxon>
        <taxon>Leotiomycetes</taxon>
        <taxon>Erysiphales</taxon>
        <taxon>Erysiphaceae</taxon>
        <taxon>Erysiphe</taxon>
    </lineage>
</organism>
<keyword evidence="6" id="KW-1185">Reference proteome</keyword>
<comment type="caution">
    <text evidence="5">The sequence shown here is derived from an EMBL/GenBank/DDBJ whole genome shotgun (WGS) entry which is preliminary data.</text>
</comment>
<keyword evidence="3" id="KW-0472">Membrane</keyword>
<reference evidence="5 6" key="1">
    <citation type="submission" date="2017-10" db="EMBL/GenBank/DDBJ databases">
        <title>Development of genomic resources for the powdery mildew, Erysiphe pulchra.</title>
        <authorList>
            <person name="Wadl P.A."/>
            <person name="Mack B.M."/>
            <person name="Moore G."/>
            <person name="Beltz S.B."/>
        </authorList>
    </citation>
    <scope>NUCLEOTIDE SEQUENCE [LARGE SCALE GENOMIC DNA]</scope>
    <source>
        <strain evidence="5">Cflorida</strain>
    </source>
</reference>
<feature type="region of interest" description="Disordered" evidence="2">
    <location>
        <begin position="117"/>
        <end position="137"/>
    </location>
</feature>
<keyword evidence="3" id="KW-1133">Transmembrane helix</keyword>